<accession>A0ACB8RPC6</accession>
<protein>
    <submittedName>
        <fullName evidence="1">Uncharacterized protein</fullName>
    </submittedName>
</protein>
<keyword evidence="2" id="KW-1185">Reference proteome</keyword>
<evidence type="ECO:0000313" key="2">
    <source>
        <dbReference type="Proteomes" id="UP000814033"/>
    </source>
</evidence>
<evidence type="ECO:0000313" key="1">
    <source>
        <dbReference type="EMBL" id="KAI0045777.1"/>
    </source>
</evidence>
<dbReference type="EMBL" id="MU275942">
    <property type="protein sequence ID" value="KAI0045777.1"/>
    <property type="molecule type" value="Genomic_DNA"/>
</dbReference>
<dbReference type="Proteomes" id="UP000814033">
    <property type="component" value="Unassembled WGS sequence"/>
</dbReference>
<sequence length="132" mass="14198">MAAQKHPKTASTNGRPAAKYVEQKESVLQLASSIVEAQEDKTRTKLQKRVSQVSKQALHGAAPGAADNSKKHKNKLKLKDAKALIASQKAARKKERAKVRQVAKKAQNGALDVESPSVAAPVDPPRKKVSFA</sequence>
<proteinExistence type="predicted"/>
<name>A0ACB8RPC6_9AGAM</name>
<comment type="caution">
    <text evidence="1">The sequence shown here is derived from an EMBL/GenBank/DDBJ whole genome shotgun (WGS) entry which is preliminary data.</text>
</comment>
<reference evidence="1" key="2">
    <citation type="journal article" date="2022" name="New Phytol.">
        <title>Evolutionary transition to the ectomycorrhizal habit in the genomes of a hyperdiverse lineage of mushroom-forming fungi.</title>
        <authorList>
            <person name="Looney B."/>
            <person name="Miyauchi S."/>
            <person name="Morin E."/>
            <person name="Drula E."/>
            <person name="Courty P.E."/>
            <person name="Kohler A."/>
            <person name="Kuo A."/>
            <person name="LaButti K."/>
            <person name="Pangilinan J."/>
            <person name="Lipzen A."/>
            <person name="Riley R."/>
            <person name="Andreopoulos W."/>
            <person name="He G."/>
            <person name="Johnson J."/>
            <person name="Nolan M."/>
            <person name="Tritt A."/>
            <person name="Barry K.W."/>
            <person name="Grigoriev I.V."/>
            <person name="Nagy L.G."/>
            <person name="Hibbett D."/>
            <person name="Henrissat B."/>
            <person name="Matheny P.B."/>
            <person name="Labbe J."/>
            <person name="Martin F.M."/>
        </authorList>
    </citation>
    <scope>NUCLEOTIDE SEQUENCE</scope>
    <source>
        <strain evidence="1">FP105234-sp</strain>
    </source>
</reference>
<organism evidence="1 2">
    <name type="scientific">Auriscalpium vulgare</name>
    <dbReference type="NCBI Taxonomy" id="40419"/>
    <lineage>
        <taxon>Eukaryota</taxon>
        <taxon>Fungi</taxon>
        <taxon>Dikarya</taxon>
        <taxon>Basidiomycota</taxon>
        <taxon>Agaricomycotina</taxon>
        <taxon>Agaricomycetes</taxon>
        <taxon>Russulales</taxon>
        <taxon>Auriscalpiaceae</taxon>
        <taxon>Auriscalpium</taxon>
    </lineage>
</organism>
<gene>
    <name evidence="1" type="ORF">FA95DRAFT_88415</name>
</gene>
<reference evidence="1" key="1">
    <citation type="submission" date="2021-02" db="EMBL/GenBank/DDBJ databases">
        <authorList>
            <consortium name="DOE Joint Genome Institute"/>
            <person name="Ahrendt S."/>
            <person name="Looney B.P."/>
            <person name="Miyauchi S."/>
            <person name="Morin E."/>
            <person name="Drula E."/>
            <person name="Courty P.E."/>
            <person name="Chicoki N."/>
            <person name="Fauchery L."/>
            <person name="Kohler A."/>
            <person name="Kuo A."/>
            <person name="Labutti K."/>
            <person name="Pangilinan J."/>
            <person name="Lipzen A."/>
            <person name="Riley R."/>
            <person name="Andreopoulos W."/>
            <person name="He G."/>
            <person name="Johnson J."/>
            <person name="Barry K.W."/>
            <person name="Grigoriev I.V."/>
            <person name="Nagy L."/>
            <person name="Hibbett D."/>
            <person name="Henrissat B."/>
            <person name="Matheny P.B."/>
            <person name="Labbe J."/>
            <person name="Martin F."/>
        </authorList>
    </citation>
    <scope>NUCLEOTIDE SEQUENCE</scope>
    <source>
        <strain evidence="1">FP105234-sp</strain>
    </source>
</reference>